<name>A0A3P5Y1C5_BRACM</name>
<sequence>MPHRDSITPTTGIKQQGQEIKKAIRSQTFSFGYQFFPWI</sequence>
<dbReference type="Gramene" id="A09p33060.2_BraZ1">
    <property type="protein sequence ID" value="A09p33060.2_BraZ1.CDS"/>
    <property type="gene ID" value="A09g33060.2_BraZ1"/>
</dbReference>
<dbReference type="EMBL" id="LR031568">
    <property type="protein sequence ID" value="VDC60989.1"/>
    <property type="molecule type" value="Genomic_DNA"/>
</dbReference>
<gene>
    <name evidence="2" type="ORF">BRAA09T38600Z</name>
    <name evidence="1" type="ORF">BRAPAZ1V2_A09P33060.2</name>
</gene>
<reference evidence="2" key="1">
    <citation type="submission" date="2018-11" db="EMBL/GenBank/DDBJ databases">
        <authorList>
            <consortium name="Genoscope - CEA"/>
            <person name="William W."/>
        </authorList>
    </citation>
    <scope>NUCLEOTIDE SEQUENCE</scope>
</reference>
<evidence type="ECO:0000313" key="2">
    <source>
        <dbReference type="EMBL" id="VDC60989.1"/>
    </source>
</evidence>
<proteinExistence type="predicted"/>
<dbReference type="EMBL" id="LS974625">
    <property type="protein sequence ID" value="CAG7862839.1"/>
    <property type="molecule type" value="Genomic_DNA"/>
</dbReference>
<evidence type="ECO:0000313" key="1">
    <source>
        <dbReference type="EMBL" id="CAG7862839.1"/>
    </source>
</evidence>
<organism evidence="2">
    <name type="scientific">Brassica campestris</name>
    <name type="common">Field mustard</name>
    <dbReference type="NCBI Taxonomy" id="3711"/>
    <lineage>
        <taxon>Eukaryota</taxon>
        <taxon>Viridiplantae</taxon>
        <taxon>Streptophyta</taxon>
        <taxon>Embryophyta</taxon>
        <taxon>Tracheophyta</taxon>
        <taxon>Spermatophyta</taxon>
        <taxon>Magnoliopsida</taxon>
        <taxon>eudicotyledons</taxon>
        <taxon>Gunneridae</taxon>
        <taxon>Pentapetalae</taxon>
        <taxon>rosids</taxon>
        <taxon>malvids</taxon>
        <taxon>Brassicales</taxon>
        <taxon>Brassicaceae</taxon>
        <taxon>Brassiceae</taxon>
        <taxon>Brassica</taxon>
    </lineage>
</organism>
<accession>A0A3P5Y1C5</accession>
<protein>
    <submittedName>
        <fullName evidence="1">Uncharacterized protein</fullName>
    </submittedName>
</protein>
<dbReference type="AlphaFoldDB" id="A0A3P5Y1C5"/>
<dbReference type="Proteomes" id="UP000694005">
    <property type="component" value="Chromosome A09"/>
</dbReference>